<evidence type="ECO:0000313" key="2">
    <source>
        <dbReference type="EMBL" id="KAK8392958.1"/>
    </source>
</evidence>
<dbReference type="Proteomes" id="UP001487740">
    <property type="component" value="Unassembled WGS sequence"/>
</dbReference>
<feature type="region of interest" description="Disordered" evidence="1">
    <location>
        <begin position="184"/>
        <end position="315"/>
    </location>
</feature>
<keyword evidence="3" id="KW-1185">Reference proteome</keyword>
<feature type="compositionally biased region" description="Basic residues" evidence="1">
    <location>
        <begin position="353"/>
        <end position="362"/>
    </location>
</feature>
<dbReference type="EMBL" id="JARAKH010000021">
    <property type="protein sequence ID" value="KAK8392958.1"/>
    <property type="molecule type" value="Genomic_DNA"/>
</dbReference>
<feature type="compositionally biased region" description="Low complexity" evidence="1">
    <location>
        <begin position="368"/>
        <end position="380"/>
    </location>
</feature>
<sequence>MSATPPVRRRVHPAVTIRRAQSERRYLNPWQVSWPPPPLHPPLLHHDAVRGSTWTWVDHHHHAPRTAFIPPVSAHQPRMIGHPQAVFTETGSVRYQPSLPCAQLPPIALGAPPMLPPMTLEERLAQDRLTAFLAGETLPHRPRSILSCPESPLYESLLSCFTEPEDTVTLPEIDAEHEYQQIEVVDGAPRGQNSGSGKATTQENESPERGSSGQNSPDGRPESHRHPHKTPLTKLNTLDVRPERHGKENEVAQESKYGCSSRKDVLDTSPLAKTRKHSTQSISSQESQKSASYTLSSLSGDNTSVISDSDTYQELSQPSTVIYVSSGKRNLVTSEGSHGSESSGIKSSSRHNGNIRRSKSQHHGNTQSSHASSSSSSNVSYKTAHLSRSSSADAMSHDEVVGRGKPPATFPPLTIELPETKPTSWRYGEQVPVKKATQARPNDSPYIITTLDPPIKRSPHKHHNTIASPEPRPTDIPPLVVNFDSEDSVSEDDTVYEFHDAYWSSVDGNTSMYMADSDTSSLYSSIGEIYSMFVTEPDALVYVYRPPPRPRDHGHHRTSTLSYRFPAYAITRDIGSSGGSTESESSWGGTVSFVEPSYRHSNLSVGSRGHLKFDYSCSWNRLDDFVRTTSPKDECSHDYRQHYRCPRDCAPDYMTSPAALSSPWERFTDTAAG</sequence>
<feature type="region of interest" description="Disordered" evidence="1">
    <location>
        <begin position="332"/>
        <end position="416"/>
    </location>
</feature>
<feature type="region of interest" description="Disordered" evidence="1">
    <location>
        <begin position="443"/>
        <end position="476"/>
    </location>
</feature>
<feature type="compositionally biased region" description="Low complexity" evidence="1">
    <location>
        <begin position="334"/>
        <end position="347"/>
    </location>
</feature>
<evidence type="ECO:0000313" key="3">
    <source>
        <dbReference type="Proteomes" id="UP001487740"/>
    </source>
</evidence>
<name>A0AAW0U0U9_SCYPA</name>
<feature type="compositionally biased region" description="Basic and acidic residues" evidence="1">
    <location>
        <begin position="240"/>
        <end position="250"/>
    </location>
</feature>
<gene>
    <name evidence="2" type="ORF">O3P69_013172</name>
</gene>
<feature type="compositionally biased region" description="Polar residues" evidence="1">
    <location>
        <begin position="293"/>
        <end position="315"/>
    </location>
</feature>
<accession>A0AAW0U0U9</accession>
<feature type="compositionally biased region" description="Polar residues" evidence="1">
    <location>
        <begin position="191"/>
        <end position="217"/>
    </location>
</feature>
<reference evidence="2 3" key="1">
    <citation type="submission" date="2023-03" db="EMBL/GenBank/DDBJ databases">
        <title>High-quality genome of Scylla paramamosain provides insights in environmental adaptation.</title>
        <authorList>
            <person name="Zhang L."/>
        </authorList>
    </citation>
    <scope>NUCLEOTIDE SEQUENCE [LARGE SCALE GENOMIC DNA]</scope>
    <source>
        <strain evidence="2">LZ_2023a</strain>
        <tissue evidence="2">Muscle</tissue>
    </source>
</reference>
<proteinExistence type="predicted"/>
<dbReference type="AlphaFoldDB" id="A0AAW0U0U9"/>
<feature type="compositionally biased region" description="Low complexity" evidence="1">
    <location>
        <begin position="279"/>
        <end position="292"/>
    </location>
</feature>
<comment type="caution">
    <text evidence="2">The sequence shown here is derived from an EMBL/GenBank/DDBJ whole genome shotgun (WGS) entry which is preliminary data.</text>
</comment>
<organism evidence="2 3">
    <name type="scientific">Scylla paramamosain</name>
    <name type="common">Mud crab</name>
    <dbReference type="NCBI Taxonomy" id="85552"/>
    <lineage>
        <taxon>Eukaryota</taxon>
        <taxon>Metazoa</taxon>
        <taxon>Ecdysozoa</taxon>
        <taxon>Arthropoda</taxon>
        <taxon>Crustacea</taxon>
        <taxon>Multicrustacea</taxon>
        <taxon>Malacostraca</taxon>
        <taxon>Eumalacostraca</taxon>
        <taxon>Eucarida</taxon>
        <taxon>Decapoda</taxon>
        <taxon>Pleocyemata</taxon>
        <taxon>Brachyura</taxon>
        <taxon>Eubrachyura</taxon>
        <taxon>Portunoidea</taxon>
        <taxon>Portunidae</taxon>
        <taxon>Portuninae</taxon>
        <taxon>Scylla</taxon>
    </lineage>
</organism>
<protein>
    <submittedName>
        <fullName evidence="2">Uncharacterized protein</fullName>
    </submittedName>
</protein>
<evidence type="ECO:0000256" key="1">
    <source>
        <dbReference type="SAM" id="MobiDB-lite"/>
    </source>
</evidence>